<feature type="active site" description="Proton donor" evidence="5">
    <location>
        <position position="205"/>
    </location>
</feature>
<dbReference type="Gene3D" id="3.20.20.140">
    <property type="entry name" value="Metal-dependent hydrolases"/>
    <property type="match status" value="1"/>
</dbReference>
<comment type="function">
    <text evidence="5">Catalyzes the hydrolytic deamination of adenine to hypoxanthine. Plays an important role in the purine salvage pathway and in nitrogen catabolism.</text>
</comment>
<dbReference type="InterPro" id="IPR006330">
    <property type="entry name" value="Ado/ade_deaminase"/>
</dbReference>
<dbReference type="HAMAP" id="MF_01962">
    <property type="entry name" value="Adenine_deaminase"/>
    <property type="match status" value="1"/>
</dbReference>
<feature type="site" description="Important for catalytic activity" evidence="5">
    <location>
        <position position="226"/>
    </location>
</feature>
<dbReference type="GO" id="GO:0000034">
    <property type="term" value="F:adenine deaminase activity"/>
    <property type="evidence" value="ECO:0007669"/>
    <property type="project" value="UniProtKB-UniRule"/>
</dbReference>
<dbReference type="PANTHER" id="PTHR43114">
    <property type="entry name" value="ADENINE DEAMINASE"/>
    <property type="match status" value="1"/>
</dbReference>
<organism evidence="7 8">
    <name type="scientific">Advenella kashmirensis</name>
    <dbReference type="NCBI Taxonomy" id="310575"/>
    <lineage>
        <taxon>Bacteria</taxon>
        <taxon>Pseudomonadati</taxon>
        <taxon>Pseudomonadota</taxon>
        <taxon>Betaproteobacteria</taxon>
        <taxon>Burkholderiales</taxon>
        <taxon>Alcaligenaceae</taxon>
    </lineage>
</organism>
<feature type="binding site" evidence="5">
    <location>
        <position position="283"/>
    </location>
    <ligand>
        <name>Zn(2+)</name>
        <dbReference type="ChEBI" id="CHEBI:29105"/>
        <note>catalytic</note>
    </ligand>
</feature>
<dbReference type="CDD" id="cd01320">
    <property type="entry name" value="ADA"/>
    <property type="match status" value="1"/>
</dbReference>
<dbReference type="AlphaFoldDB" id="A0A356LLA5"/>
<dbReference type="InterPro" id="IPR028892">
    <property type="entry name" value="ADE"/>
</dbReference>
<feature type="domain" description="Adenosine deaminase" evidence="6">
    <location>
        <begin position="13"/>
        <end position="322"/>
    </location>
</feature>
<dbReference type="EMBL" id="DOEK01000046">
    <property type="protein sequence ID" value="HBP31813.1"/>
    <property type="molecule type" value="Genomic_DNA"/>
</dbReference>
<comment type="catalytic activity">
    <reaction evidence="5">
        <text>adenine + H2O + H(+) = hypoxanthine + NH4(+)</text>
        <dbReference type="Rhea" id="RHEA:23688"/>
        <dbReference type="ChEBI" id="CHEBI:15377"/>
        <dbReference type="ChEBI" id="CHEBI:15378"/>
        <dbReference type="ChEBI" id="CHEBI:16708"/>
        <dbReference type="ChEBI" id="CHEBI:17368"/>
        <dbReference type="ChEBI" id="CHEBI:28938"/>
        <dbReference type="EC" id="3.5.4.2"/>
    </reaction>
</comment>
<dbReference type="InterPro" id="IPR001365">
    <property type="entry name" value="A_deaminase_dom"/>
</dbReference>
<protein>
    <recommendedName>
        <fullName evidence="5">Adenine deaminase</fullName>
        <shortName evidence="5">ADE</shortName>
        <ecNumber evidence="5">3.5.4.2</ecNumber>
    </recommendedName>
    <alternativeName>
        <fullName evidence="5">Adenine aminohydrolase</fullName>
        <shortName evidence="5">AAH</shortName>
    </alternativeName>
</protein>
<keyword evidence="4 5" id="KW-0546">Nucleotide metabolism</keyword>
<dbReference type="NCBIfam" id="TIGR01430">
    <property type="entry name" value="aden_deam"/>
    <property type="match status" value="1"/>
</dbReference>
<evidence type="ECO:0000256" key="4">
    <source>
        <dbReference type="ARBA" id="ARBA00023080"/>
    </source>
</evidence>
<evidence type="ECO:0000256" key="1">
    <source>
        <dbReference type="ARBA" id="ARBA00022723"/>
    </source>
</evidence>
<dbReference type="InterPro" id="IPR032466">
    <property type="entry name" value="Metal_Hydrolase"/>
</dbReference>
<dbReference type="GO" id="GO:0043103">
    <property type="term" value="P:hypoxanthine salvage"/>
    <property type="evidence" value="ECO:0007669"/>
    <property type="project" value="UniProtKB-UniRule"/>
</dbReference>
<dbReference type="EC" id="3.5.4.2" evidence="5"/>
<feature type="binding site" evidence="5">
    <location>
        <position position="20"/>
    </location>
    <ligand>
        <name>Zn(2+)</name>
        <dbReference type="ChEBI" id="CHEBI:29105"/>
        <note>catalytic</note>
    </ligand>
</feature>
<evidence type="ECO:0000256" key="5">
    <source>
        <dbReference type="HAMAP-Rule" id="MF_01962"/>
    </source>
</evidence>
<feature type="binding site" evidence="5">
    <location>
        <position position="202"/>
    </location>
    <ligand>
        <name>Zn(2+)</name>
        <dbReference type="ChEBI" id="CHEBI:29105"/>
        <note>catalytic</note>
    </ligand>
</feature>
<feature type="binding site" evidence="5">
    <location>
        <position position="18"/>
    </location>
    <ligand>
        <name>Zn(2+)</name>
        <dbReference type="ChEBI" id="CHEBI:29105"/>
        <note>catalytic</note>
    </ligand>
</feature>
<feature type="binding site" evidence="5">
    <location>
        <position position="284"/>
    </location>
    <ligand>
        <name>substrate</name>
    </ligand>
</feature>
<dbReference type="GO" id="GO:0008270">
    <property type="term" value="F:zinc ion binding"/>
    <property type="evidence" value="ECO:0007669"/>
    <property type="project" value="UniProtKB-UniRule"/>
</dbReference>
<dbReference type="PANTHER" id="PTHR43114:SF6">
    <property type="entry name" value="ADENINE DEAMINASE"/>
    <property type="match status" value="1"/>
</dbReference>
<evidence type="ECO:0000259" key="6">
    <source>
        <dbReference type="Pfam" id="PF00962"/>
    </source>
</evidence>
<name>A0A356LLA5_9BURK</name>
<dbReference type="GO" id="GO:0006146">
    <property type="term" value="P:adenine catabolic process"/>
    <property type="evidence" value="ECO:0007669"/>
    <property type="project" value="UniProtKB-UniRule"/>
</dbReference>
<dbReference type="NCBIfam" id="NF006850">
    <property type="entry name" value="PRK09358.1-6"/>
    <property type="match status" value="1"/>
</dbReference>
<dbReference type="GO" id="GO:0009117">
    <property type="term" value="P:nucleotide metabolic process"/>
    <property type="evidence" value="ECO:0007669"/>
    <property type="project" value="UniProtKB-KW"/>
</dbReference>
<dbReference type="GO" id="GO:0005829">
    <property type="term" value="C:cytosol"/>
    <property type="evidence" value="ECO:0007669"/>
    <property type="project" value="TreeGrafter"/>
</dbReference>
<evidence type="ECO:0000313" key="8">
    <source>
        <dbReference type="Proteomes" id="UP000264036"/>
    </source>
</evidence>
<evidence type="ECO:0000256" key="3">
    <source>
        <dbReference type="ARBA" id="ARBA00022833"/>
    </source>
</evidence>
<sequence length="330" mass="36952">MNAERLEFIRKLPKAELHLHIEGTLEPELIFRLAQRNGVTLPYPSIQALRDAYHFTDLQSFLDLYYAGAAVLITEADFYEMTMAYLERIAQEGVVHTEIMFDPQTHTVRGVPIATVFAGIARALREGQDTWGITSCLIMSFLRHLPEQAAFDTLEQALPLREQYSDLWLGIGLDSGEQGNPPEKFERVYARCRQLGFYLVAHAGEEGPAAYVSNALDRLNVIRIDHGVRSEEDPVLLQTLAARKVPLTVCPLSNLKLKVVSDMREHNLKRLLDQGLCVTINSDDPAYFGGYLLDNYVAVAEALGLSDEELVTLANNSMQARFPVFLAQAS</sequence>
<keyword evidence="1 5" id="KW-0479">Metal-binding</keyword>
<comment type="caution">
    <text evidence="7">The sequence shown here is derived from an EMBL/GenBank/DDBJ whole genome shotgun (WGS) entry which is preliminary data.</text>
</comment>
<reference evidence="7 8" key="1">
    <citation type="journal article" date="2018" name="Nat. Biotechnol.">
        <title>A standardized bacterial taxonomy based on genome phylogeny substantially revises the tree of life.</title>
        <authorList>
            <person name="Parks D.H."/>
            <person name="Chuvochina M."/>
            <person name="Waite D.W."/>
            <person name="Rinke C."/>
            <person name="Skarshewski A."/>
            <person name="Chaumeil P.A."/>
            <person name="Hugenholtz P."/>
        </authorList>
    </citation>
    <scope>NUCLEOTIDE SEQUENCE [LARGE SCALE GENOMIC DNA]</scope>
    <source>
        <strain evidence="7">UBA10707</strain>
    </source>
</reference>
<gene>
    <name evidence="7" type="ORF">DD666_20690</name>
</gene>
<comment type="cofactor">
    <cofactor evidence="5">
        <name>Zn(2+)</name>
        <dbReference type="ChEBI" id="CHEBI:29105"/>
    </cofactor>
    <text evidence="5">Binds 1 zinc ion per subunit.</text>
</comment>
<dbReference type="Proteomes" id="UP000264036">
    <property type="component" value="Unassembled WGS sequence"/>
</dbReference>
<keyword evidence="2 5" id="KW-0378">Hydrolase</keyword>
<dbReference type="SUPFAM" id="SSF51556">
    <property type="entry name" value="Metallo-dependent hydrolases"/>
    <property type="match status" value="1"/>
</dbReference>
<evidence type="ECO:0000313" key="7">
    <source>
        <dbReference type="EMBL" id="HBP31813.1"/>
    </source>
</evidence>
<dbReference type="Pfam" id="PF00962">
    <property type="entry name" value="A_deaminase"/>
    <property type="match status" value="1"/>
</dbReference>
<proteinExistence type="inferred from homology"/>
<comment type="similarity">
    <text evidence="5">Belongs to the metallo-dependent hydrolases superfamily. Adenosine and AMP deaminases family. Adenine deaminase type 2 subfamily.</text>
</comment>
<keyword evidence="3 5" id="KW-0862">Zinc</keyword>
<accession>A0A356LLA5</accession>
<evidence type="ECO:0000256" key="2">
    <source>
        <dbReference type="ARBA" id="ARBA00022801"/>
    </source>
</evidence>